<dbReference type="PIRSF" id="PIRSF001296">
    <property type="entry name" value="K_ATPase_KdpC"/>
    <property type="match status" value="1"/>
</dbReference>
<evidence type="ECO:0000256" key="1">
    <source>
        <dbReference type="ARBA" id="ARBA00022448"/>
    </source>
</evidence>
<evidence type="ECO:0000313" key="12">
    <source>
        <dbReference type="EMBL" id="RDV83403.1"/>
    </source>
</evidence>
<keyword evidence="13" id="KW-1185">Reference proteome</keyword>
<protein>
    <recommendedName>
        <fullName evidence="11">Potassium-transporting ATPase KdpC subunit</fullName>
    </recommendedName>
    <alternativeName>
        <fullName evidence="11">ATP phosphohydrolase [potassium-transporting] C chain</fullName>
    </alternativeName>
    <alternativeName>
        <fullName evidence="11">Potassium-binding and translocating subunit C</fullName>
    </alternativeName>
    <alternativeName>
        <fullName evidence="11">Potassium-translocating ATPase C chain</fullName>
    </alternativeName>
</protein>
<evidence type="ECO:0000256" key="2">
    <source>
        <dbReference type="ARBA" id="ARBA00022475"/>
    </source>
</evidence>
<evidence type="ECO:0000256" key="11">
    <source>
        <dbReference type="HAMAP-Rule" id="MF_00276"/>
    </source>
</evidence>
<dbReference type="GO" id="GO:0005524">
    <property type="term" value="F:ATP binding"/>
    <property type="evidence" value="ECO:0007669"/>
    <property type="project" value="UniProtKB-UniRule"/>
</dbReference>
<dbReference type="NCBIfam" id="TIGR00681">
    <property type="entry name" value="kdpC"/>
    <property type="match status" value="1"/>
</dbReference>
<dbReference type="GO" id="GO:0005886">
    <property type="term" value="C:plasma membrane"/>
    <property type="evidence" value="ECO:0007669"/>
    <property type="project" value="UniProtKB-SubCell"/>
</dbReference>
<keyword evidence="10 11" id="KW-0472">Membrane</keyword>
<sequence>MLKDWGRCLLFFLVLTVLTGLIYPLLVTGLAQLAFPHKANGSLETKDGKVIGSYLIGQEFTSPYYFHGRPSASDYDAMDSGGPNYAPSSRSLAEEVEKRYHALTKENPGLTRQQTPLDLITTSASGLDPHISPEAALIQVPRIARARSVPEEALVKLVKKYTRPRWLGIYGEPRVNVLELNLALDRYFGSPTAGVNRNQVQVHRP</sequence>
<dbReference type="Pfam" id="PF02669">
    <property type="entry name" value="KdpC"/>
    <property type="match status" value="1"/>
</dbReference>
<dbReference type="NCBIfam" id="NF001454">
    <property type="entry name" value="PRK00315.1"/>
    <property type="match status" value="1"/>
</dbReference>
<evidence type="ECO:0000256" key="9">
    <source>
        <dbReference type="ARBA" id="ARBA00023065"/>
    </source>
</evidence>
<dbReference type="AlphaFoldDB" id="A0A3D8P5A9"/>
<evidence type="ECO:0000256" key="5">
    <source>
        <dbReference type="ARBA" id="ARBA00022741"/>
    </source>
</evidence>
<comment type="caution">
    <text evidence="12">The sequence shown here is derived from an EMBL/GenBank/DDBJ whole genome shotgun (WGS) entry which is preliminary data.</text>
</comment>
<evidence type="ECO:0000256" key="3">
    <source>
        <dbReference type="ARBA" id="ARBA00022538"/>
    </source>
</evidence>
<dbReference type="GO" id="GO:0008556">
    <property type="term" value="F:P-type potassium transmembrane transporter activity"/>
    <property type="evidence" value="ECO:0007669"/>
    <property type="project" value="InterPro"/>
</dbReference>
<dbReference type="OrthoDB" id="9809491at2"/>
<evidence type="ECO:0000256" key="8">
    <source>
        <dbReference type="ARBA" id="ARBA00022989"/>
    </source>
</evidence>
<keyword evidence="9 11" id="KW-0406">Ion transport</keyword>
<comment type="subcellular location">
    <subcellularLocation>
        <location evidence="11">Cell membrane</location>
        <topology evidence="11">Single-pass membrane protein</topology>
    </subcellularLocation>
</comment>
<dbReference type="PANTHER" id="PTHR30042">
    <property type="entry name" value="POTASSIUM-TRANSPORTING ATPASE C CHAIN"/>
    <property type="match status" value="1"/>
</dbReference>
<dbReference type="PANTHER" id="PTHR30042:SF2">
    <property type="entry name" value="POTASSIUM-TRANSPORTING ATPASE KDPC SUBUNIT"/>
    <property type="match status" value="1"/>
</dbReference>
<dbReference type="HAMAP" id="MF_00276">
    <property type="entry name" value="KdpC"/>
    <property type="match status" value="1"/>
</dbReference>
<evidence type="ECO:0000256" key="7">
    <source>
        <dbReference type="ARBA" id="ARBA00022958"/>
    </source>
</evidence>
<comment type="function">
    <text evidence="11">Part of the high-affinity ATP-driven potassium transport (or Kdp) system, which catalyzes the hydrolysis of ATP coupled with the electrogenic transport of potassium into the cytoplasm. This subunit acts as a catalytic chaperone that increases the ATP-binding affinity of the ATP-hydrolyzing subunit KdpB by the formation of a transient KdpB/KdpC/ATP ternary complex.</text>
</comment>
<dbReference type="EMBL" id="QSLN01000005">
    <property type="protein sequence ID" value="RDV83403.1"/>
    <property type="molecule type" value="Genomic_DNA"/>
</dbReference>
<evidence type="ECO:0000256" key="10">
    <source>
        <dbReference type="ARBA" id="ARBA00023136"/>
    </source>
</evidence>
<name>A0A3D8P5A9_9THEO</name>
<dbReference type="InterPro" id="IPR003820">
    <property type="entry name" value="KdpC"/>
</dbReference>
<organism evidence="12 13">
    <name type="scientific">Ammonifex thiophilus</name>
    <dbReference type="NCBI Taxonomy" id="444093"/>
    <lineage>
        <taxon>Bacteria</taxon>
        <taxon>Bacillati</taxon>
        <taxon>Bacillota</taxon>
        <taxon>Clostridia</taxon>
        <taxon>Thermoanaerobacterales</taxon>
        <taxon>Thermoanaerobacteraceae</taxon>
        <taxon>Ammonifex</taxon>
    </lineage>
</organism>
<keyword evidence="3 11" id="KW-0633">Potassium transport</keyword>
<keyword evidence="7 11" id="KW-0630">Potassium</keyword>
<evidence type="ECO:0000256" key="4">
    <source>
        <dbReference type="ARBA" id="ARBA00022692"/>
    </source>
</evidence>
<proteinExistence type="inferred from homology"/>
<accession>A0A3D8P5A9</accession>
<gene>
    <name evidence="11" type="primary">kdpC</name>
    <name evidence="12" type="ORF">DXX99_05290</name>
</gene>
<reference evidence="12 13" key="1">
    <citation type="submission" date="2018-08" db="EMBL/GenBank/DDBJ databases">
        <title>Form III RuBisCO-mediated autotrophy in Thermodesulfobium bacteria.</title>
        <authorList>
            <person name="Toshchakov S.V."/>
            <person name="Kublanov I.V."/>
            <person name="Frolov E."/>
            <person name="Bonch-Osmolovskaya E.A."/>
            <person name="Tourova T.P."/>
            <person name="Chernych N.A."/>
            <person name="Lebedinsky A.V."/>
        </authorList>
    </citation>
    <scope>NUCLEOTIDE SEQUENCE [LARGE SCALE GENOMIC DNA]</scope>
    <source>
        <strain evidence="12 13">SR</strain>
    </source>
</reference>
<keyword evidence="6 11" id="KW-0067">ATP-binding</keyword>
<dbReference type="Proteomes" id="UP000256329">
    <property type="component" value="Unassembled WGS sequence"/>
</dbReference>
<keyword evidence="4 11" id="KW-0812">Transmembrane</keyword>
<comment type="subunit">
    <text evidence="11">The system is composed of three essential subunits: KdpA, KdpB and KdpC.</text>
</comment>
<evidence type="ECO:0000256" key="6">
    <source>
        <dbReference type="ARBA" id="ARBA00022840"/>
    </source>
</evidence>
<keyword evidence="5 11" id="KW-0547">Nucleotide-binding</keyword>
<keyword evidence="1 11" id="KW-0813">Transport</keyword>
<evidence type="ECO:0000313" key="13">
    <source>
        <dbReference type="Proteomes" id="UP000256329"/>
    </source>
</evidence>
<dbReference type="RefSeq" id="WP_115792464.1">
    <property type="nucleotide sequence ID" value="NZ_QSLN01000005.1"/>
</dbReference>
<keyword evidence="8 11" id="KW-1133">Transmembrane helix</keyword>
<comment type="similarity">
    <text evidence="11">Belongs to the KdpC family.</text>
</comment>
<keyword evidence="2 11" id="KW-1003">Cell membrane</keyword>